<reference evidence="1 2" key="1">
    <citation type="journal article" date="2014" name="FEMS Microbiol. Lett.">
        <title>The genome of the Erwinia amylovora phage PhiEaH1 reveals greater diversity and broadens the applicability of phages for the treatment of fire blight.</title>
        <authorList>
            <person name="Meczker K."/>
            <person name="Domotor D."/>
            <person name="Vass J."/>
            <person name="Rakhely G."/>
            <person name="Schneider G."/>
            <person name="Kovacs T."/>
        </authorList>
    </citation>
    <scope>NUCLEOTIDE SEQUENCE [LARGE SCALE GENOMIC DNA]</scope>
</reference>
<protein>
    <submittedName>
        <fullName evidence="1">YomR</fullName>
    </submittedName>
</protein>
<organism evidence="1 2">
    <name type="scientific">Erwinia phage PhiEaH1</name>
    <dbReference type="NCBI Taxonomy" id="1401669"/>
    <lineage>
        <taxon>Viruses</taxon>
        <taxon>Duplodnaviria</taxon>
        <taxon>Heunggongvirae</taxon>
        <taxon>Uroviricota</taxon>
        <taxon>Caudoviricetes</taxon>
        <taxon>Chimalliviridae</taxon>
        <taxon>Iapetusvirus</taxon>
        <taxon>Iapetusvirus EaH1</taxon>
    </lineage>
</organism>
<keyword evidence="2" id="KW-1185">Reference proteome</keyword>
<evidence type="ECO:0000313" key="1">
    <source>
        <dbReference type="EMBL" id="AGX01915.1"/>
    </source>
</evidence>
<dbReference type="RefSeq" id="YP_009010246.1">
    <property type="nucleotide sequence ID" value="NC_023610.1"/>
</dbReference>
<dbReference type="OrthoDB" id="7833at10239"/>
<gene>
    <name evidence="1" type="primary">yomR</name>
</gene>
<evidence type="ECO:0000313" key="2">
    <source>
        <dbReference type="Proteomes" id="UP000204235"/>
    </source>
</evidence>
<dbReference type="EMBL" id="KF623294">
    <property type="protein sequence ID" value="AGX01915.1"/>
    <property type="molecule type" value="Genomic_DNA"/>
</dbReference>
<name>W8D001_9CAUD</name>
<proteinExistence type="predicted"/>
<dbReference type="KEGG" id="vg:18501084"/>
<accession>W8D001</accession>
<sequence>MNKPRGTFSMVTKAYEFEFDPYGTNTNNKITKERHTITPVGNGQTNFFIPTKGPFHRRGFVLRNAATQLPLRPGYDYYFGFRFDQMILSGAMQPIYGAIVMNDPQANLIVEIDYQTLGGEFVLDINQITTLLANKQLDPRTVTWAAVVDIPDELPPVPHRHNVDDMVGMNEVVARLYDLIDAQEAGYNKALQALLEHIADHANPHHITLADLGIDDLGNLVPASKEEAETGTDNVKYMTSLRVMDFTNKFIVPMINAHANRTDNPHGTTKAQVGLGSVDNYQTATVVEAQAGVATNRFMTPALTKAAIDVLAPLALASHTGNTNNPHNVTKAQVGLGSVPNYAMATLAEAISGTSTTTFMSPYLVAQAISNGSGQGLSAHLLDFSNPHQVTKDQVGLGNVPNYGVATLQEAIAGTATDKLMTAYLVNQILKATGSDGIAAHIADYNNPHNTTKAQVGLGNVQNYGMAEDADILAMTADDKYVSAADLRIFLNGPVHDMIAAGAEPVTKDSIGLGQVQNYAAASETDVLNGAPDKYMIPSTAGALLDTLLVDGYHLTANTGWVNDIITRAPFEGLLADSTVEGDWTASRLGLVTKGNNTGTPTLAWQFTDNEYDVLPSVLTFTGTFTMRAGIAVYLPLVYYQVDTGSGNMEDNFMAARIRTTGVTEVYLDSQGTLVDAKAETALSAAAGATLTYSAKITRGVNLQIILKNGTTQIFTATYPLTNILTETGLTLTDLAYVFGAGLLTPTTDLADVTFKPDNWPSLNFVFTDVVGAKTYSYAKGAWTNVAGFEGPLRKSRFYFNEYTNEVFMALSTERVMLMASPTFGIADSTEIKATSNGYGVSLALTGTVDRDLTVNGDIKYDDGTTA</sequence>
<dbReference type="GeneID" id="18501084"/>
<dbReference type="Proteomes" id="UP000204235">
    <property type="component" value="Segment"/>
</dbReference>